<keyword evidence="4" id="KW-0548">Nucleotidyltransferase</keyword>
<keyword evidence="8" id="KW-0460">Magnesium</keyword>
<evidence type="ECO:0000256" key="3">
    <source>
        <dbReference type="ARBA" id="ARBA00022679"/>
    </source>
</evidence>
<keyword evidence="12" id="KW-1185">Reference proteome</keyword>
<accession>A0AAD4H6L3</accession>
<evidence type="ECO:0000256" key="7">
    <source>
        <dbReference type="ARBA" id="ARBA00022840"/>
    </source>
</evidence>
<comment type="caution">
    <text evidence="11">The sequence shown here is derived from an EMBL/GenBank/DDBJ whole genome shotgun (WGS) entry which is preliminary data.</text>
</comment>
<proteinExistence type="inferred from homology"/>
<feature type="compositionally biased region" description="Polar residues" evidence="10">
    <location>
        <begin position="1"/>
        <end position="12"/>
    </location>
</feature>
<sequence>MASCTFSSSASTPAGVKTIVPPPLPHPRYPARFTSSLPCDELSALGQEDGDDAVPVPDNLLSTPRMVRNAVYSFVNPEDQSENAFILGWNKELAKELGVDVNKIDRAQWSDEELDHLVKVLTGGGRKIPAPQQDAADKGPREAQPWAHCYGGHQFGYYAGQLGDGRAISLYETVNPATGESWELQLKGAGKTPYSRFADGYAVLRSSIREYLCAEAVATLNVASSRSLAIMSTETMVVREEGGEPGSIVCRVAPSWIRFGSFEIFHYRKDRTNLRRLAEYVCDEVYKLPQDDPQEMTAFTEQLRTVDLATNTEPVAEEPKHVSAAVNGEAQGAPTAVERPKARYWNRFAKMFEQVAYRTAIMVSGWQAIGFCHGVMNTDNMSILGLTIDYGPYAFLDKYDPTFICNHSDSEGRYSFQQQPGICLWNLGRLALTLENLIGAQERVDDLEWFQQQEADTEKEKKLKEASTDIVVEILNKSFREVFLKDYRRRMNEKMGLGGADQVVDEDLTEIVVPSLAWMDDYEVDFHQFYRTLADYKVQGADSVKENGAQVEALVKKLLPSHIHLARGTVAVEEIKAWLEPYHARIVASADLKDDQARRSKMNKVNPAFVLRNWVAQRVIERVTESVMKTREQSKEEDPDKELLDRVLWMCQHPYGDEDARQVAETNTTTTTTADGTCEIKRNDAGLEAYGEYVGPVPEWGQGIQCSCSS</sequence>
<dbReference type="PANTHER" id="PTHR32057">
    <property type="entry name" value="PROTEIN ADENYLYLTRANSFERASE SELO, MITOCHONDRIAL"/>
    <property type="match status" value="1"/>
</dbReference>
<evidence type="ECO:0000313" key="11">
    <source>
        <dbReference type="EMBL" id="KAG0276091.1"/>
    </source>
</evidence>
<dbReference type="GO" id="GO:0070733">
    <property type="term" value="F:AMPylase activity"/>
    <property type="evidence" value="ECO:0007669"/>
    <property type="project" value="TreeGrafter"/>
</dbReference>
<evidence type="ECO:0000313" key="12">
    <source>
        <dbReference type="Proteomes" id="UP001194580"/>
    </source>
</evidence>
<name>A0AAD4H6L3_9FUNG</name>
<keyword evidence="3" id="KW-0808">Transferase</keyword>
<dbReference type="InterPro" id="IPR003846">
    <property type="entry name" value="SelO"/>
</dbReference>
<dbReference type="Pfam" id="PF02696">
    <property type="entry name" value="SelO"/>
    <property type="match status" value="1"/>
</dbReference>
<dbReference type="GO" id="GO:0046872">
    <property type="term" value="F:metal ion binding"/>
    <property type="evidence" value="ECO:0007669"/>
    <property type="project" value="UniProtKB-KW"/>
</dbReference>
<evidence type="ECO:0000256" key="1">
    <source>
        <dbReference type="ARBA" id="ARBA00001946"/>
    </source>
</evidence>
<dbReference type="PANTHER" id="PTHR32057:SF14">
    <property type="entry name" value="PROTEIN ADENYLYLTRANSFERASE SELO, MITOCHONDRIAL"/>
    <property type="match status" value="1"/>
</dbReference>
<dbReference type="Proteomes" id="UP001194580">
    <property type="component" value="Unassembled WGS sequence"/>
</dbReference>
<evidence type="ECO:0000256" key="10">
    <source>
        <dbReference type="SAM" id="MobiDB-lite"/>
    </source>
</evidence>
<evidence type="ECO:0000256" key="6">
    <source>
        <dbReference type="ARBA" id="ARBA00022741"/>
    </source>
</evidence>
<comment type="similarity">
    <text evidence="2">Belongs to the SELO family.</text>
</comment>
<organism evidence="11 12">
    <name type="scientific">Linnemannia exigua</name>
    <dbReference type="NCBI Taxonomy" id="604196"/>
    <lineage>
        <taxon>Eukaryota</taxon>
        <taxon>Fungi</taxon>
        <taxon>Fungi incertae sedis</taxon>
        <taxon>Mucoromycota</taxon>
        <taxon>Mortierellomycotina</taxon>
        <taxon>Mortierellomycetes</taxon>
        <taxon>Mortierellales</taxon>
        <taxon>Mortierellaceae</taxon>
        <taxon>Linnemannia</taxon>
    </lineage>
</organism>
<evidence type="ECO:0000256" key="5">
    <source>
        <dbReference type="ARBA" id="ARBA00022723"/>
    </source>
</evidence>
<comment type="cofactor">
    <cofactor evidence="1">
        <name>Mg(2+)</name>
        <dbReference type="ChEBI" id="CHEBI:18420"/>
    </cofactor>
</comment>
<gene>
    <name evidence="11" type="ORF">BGZ95_008024</name>
</gene>
<reference evidence="11" key="1">
    <citation type="journal article" date="2020" name="Fungal Divers.">
        <title>Resolving the Mortierellaceae phylogeny through synthesis of multi-gene phylogenetics and phylogenomics.</title>
        <authorList>
            <person name="Vandepol N."/>
            <person name="Liber J."/>
            <person name="Desiro A."/>
            <person name="Na H."/>
            <person name="Kennedy M."/>
            <person name="Barry K."/>
            <person name="Grigoriev I.V."/>
            <person name="Miller A.N."/>
            <person name="O'Donnell K."/>
            <person name="Stajich J.E."/>
            <person name="Bonito G."/>
        </authorList>
    </citation>
    <scope>NUCLEOTIDE SEQUENCE</scope>
    <source>
        <strain evidence="11">NRRL 28262</strain>
    </source>
</reference>
<evidence type="ECO:0000256" key="9">
    <source>
        <dbReference type="ARBA" id="ARBA00031547"/>
    </source>
</evidence>
<protein>
    <recommendedName>
        <fullName evidence="9">Selenoprotein O</fullName>
    </recommendedName>
</protein>
<dbReference type="GO" id="GO:0005739">
    <property type="term" value="C:mitochondrion"/>
    <property type="evidence" value="ECO:0007669"/>
    <property type="project" value="TreeGrafter"/>
</dbReference>
<keyword evidence="6" id="KW-0547">Nucleotide-binding</keyword>
<evidence type="ECO:0000256" key="8">
    <source>
        <dbReference type="ARBA" id="ARBA00022842"/>
    </source>
</evidence>
<keyword evidence="7" id="KW-0067">ATP-binding</keyword>
<keyword evidence="5" id="KW-0479">Metal-binding</keyword>
<evidence type="ECO:0000256" key="2">
    <source>
        <dbReference type="ARBA" id="ARBA00009747"/>
    </source>
</evidence>
<dbReference type="EMBL" id="JAAAIL010000405">
    <property type="protein sequence ID" value="KAG0276091.1"/>
    <property type="molecule type" value="Genomic_DNA"/>
</dbReference>
<dbReference type="HAMAP" id="MF_00692">
    <property type="entry name" value="SelO"/>
    <property type="match status" value="1"/>
</dbReference>
<dbReference type="GO" id="GO:0005524">
    <property type="term" value="F:ATP binding"/>
    <property type="evidence" value="ECO:0007669"/>
    <property type="project" value="UniProtKB-KW"/>
</dbReference>
<dbReference type="AlphaFoldDB" id="A0AAD4H6L3"/>
<evidence type="ECO:0000256" key="4">
    <source>
        <dbReference type="ARBA" id="ARBA00022695"/>
    </source>
</evidence>
<feature type="region of interest" description="Disordered" evidence="10">
    <location>
        <begin position="1"/>
        <end position="23"/>
    </location>
</feature>